<keyword evidence="3 6" id="KW-0812">Transmembrane</keyword>
<keyword evidence="5 6" id="KW-0472">Membrane</keyword>
<dbReference type="Proteomes" id="UP000182379">
    <property type="component" value="Unassembled WGS sequence"/>
</dbReference>
<evidence type="ECO:0000256" key="6">
    <source>
        <dbReference type="SAM" id="Phobius"/>
    </source>
</evidence>
<dbReference type="InterPro" id="IPR050638">
    <property type="entry name" value="AA-Vitamin_Transporters"/>
</dbReference>
<dbReference type="OMA" id="MLAFWFY"/>
<keyword evidence="4 6" id="KW-1133">Transmembrane helix</keyword>
<dbReference type="SUPFAM" id="SSF103481">
    <property type="entry name" value="Multidrug resistance efflux transporter EmrE"/>
    <property type="match status" value="2"/>
</dbReference>
<name>A0A1H2VW90_ACIFE</name>
<comment type="subcellular location">
    <subcellularLocation>
        <location evidence="1">Membrane</location>
        <topology evidence="1">Multi-pass membrane protein</topology>
    </subcellularLocation>
</comment>
<evidence type="ECO:0000313" key="9">
    <source>
        <dbReference type="Proteomes" id="UP000182379"/>
    </source>
</evidence>
<feature type="transmembrane region" description="Helical" evidence="6">
    <location>
        <begin position="184"/>
        <end position="202"/>
    </location>
</feature>
<feature type="transmembrane region" description="Helical" evidence="6">
    <location>
        <begin position="77"/>
        <end position="95"/>
    </location>
</feature>
<feature type="transmembrane region" description="Helical" evidence="6">
    <location>
        <begin position="130"/>
        <end position="151"/>
    </location>
</feature>
<evidence type="ECO:0000259" key="7">
    <source>
        <dbReference type="Pfam" id="PF00892"/>
    </source>
</evidence>
<dbReference type="RefSeq" id="WP_012937463.1">
    <property type="nucleotide sequence ID" value="NZ_CAUFNG010000022.1"/>
</dbReference>
<feature type="transmembrane region" description="Helical" evidence="6">
    <location>
        <begin position="214"/>
        <end position="235"/>
    </location>
</feature>
<comment type="caution">
    <text evidence="8">The sequence shown here is derived from an EMBL/GenBank/DDBJ whole genome shotgun (WGS) entry which is preliminary data.</text>
</comment>
<dbReference type="EMBL" id="FNOP01000005">
    <property type="protein sequence ID" value="SDW72610.1"/>
    <property type="molecule type" value="Genomic_DNA"/>
</dbReference>
<sequence length="292" mass="32122">MERRKKIGVGMVLLGATLWGSSSNSVEYLMVDQHFTWSAILFWRMVFTGISFLGISRFQKQDLLAPLKQDGKWMMKFILLGLYLMQVTFFKAIYYSNAATATVLQYTMPAILLLMYLVKDWRLPTRREVVAVVLALLGTALIATKGQGAALAVSGEALFYGILGAFGMAFYTAYAAVLLKKYSCFLILGWGSLGNALLLQLFHHPTLEGAVLDIHTAAAFGILFVLGTLVAYYVYLESTKYIPPAETGALAAFEPLSAYFFSVVVMGNRVGPVELVGALCIIVMVCVLTRND</sequence>
<dbReference type="InterPro" id="IPR000620">
    <property type="entry name" value="EamA_dom"/>
</dbReference>
<evidence type="ECO:0000256" key="2">
    <source>
        <dbReference type="ARBA" id="ARBA00007362"/>
    </source>
</evidence>
<dbReference type="Pfam" id="PF00892">
    <property type="entry name" value="EamA"/>
    <property type="match status" value="2"/>
</dbReference>
<feature type="domain" description="EamA" evidence="7">
    <location>
        <begin position="157"/>
        <end position="289"/>
    </location>
</feature>
<feature type="transmembrane region" description="Helical" evidence="6">
    <location>
        <begin position="247"/>
        <end position="266"/>
    </location>
</feature>
<dbReference type="PANTHER" id="PTHR32322:SF2">
    <property type="entry name" value="EAMA DOMAIN-CONTAINING PROTEIN"/>
    <property type="match status" value="1"/>
</dbReference>
<evidence type="ECO:0000256" key="5">
    <source>
        <dbReference type="ARBA" id="ARBA00023136"/>
    </source>
</evidence>
<dbReference type="PANTHER" id="PTHR32322">
    <property type="entry name" value="INNER MEMBRANE TRANSPORTER"/>
    <property type="match status" value="1"/>
</dbReference>
<evidence type="ECO:0000256" key="1">
    <source>
        <dbReference type="ARBA" id="ARBA00004141"/>
    </source>
</evidence>
<dbReference type="GeneID" id="78333814"/>
<proteinExistence type="inferred from homology"/>
<dbReference type="AlphaFoldDB" id="A0A1H2VW90"/>
<evidence type="ECO:0000313" key="8">
    <source>
        <dbReference type="EMBL" id="SDW72610.1"/>
    </source>
</evidence>
<feature type="transmembrane region" description="Helical" evidence="6">
    <location>
        <begin position="157"/>
        <end position="177"/>
    </location>
</feature>
<accession>A0A1H2VW90</accession>
<evidence type="ECO:0000256" key="4">
    <source>
        <dbReference type="ARBA" id="ARBA00022989"/>
    </source>
</evidence>
<feature type="transmembrane region" description="Helical" evidence="6">
    <location>
        <begin position="101"/>
        <end position="118"/>
    </location>
</feature>
<feature type="transmembrane region" description="Helical" evidence="6">
    <location>
        <begin position="35"/>
        <end position="56"/>
    </location>
</feature>
<evidence type="ECO:0000256" key="3">
    <source>
        <dbReference type="ARBA" id="ARBA00022692"/>
    </source>
</evidence>
<comment type="similarity">
    <text evidence="2">Belongs to the EamA transporter family.</text>
</comment>
<organism evidence="8 9">
    <name type="scientific">Acidaminococcus fermentans</name>
    <dbReference type="NCBI Taxonomy" id="905"/>
    <lineage>
        <taxon>Bacteria</taxon>
        <taxon>Bacillati</taxon>
        <taxon>Bacillota</taxon>
        <taxon>Negativicutes</taxon>
        <taxon>Acidaminococcales</taxon>
        <taxon>Acidaminococcaceae</taxon>
        <taxon>Acidaminococcus</taxon>
    </lineage>
</organism>
<gene>
    <name evidence="8" type="ORF">SAMN05216495_10518</name>
</gene>
<dbReference type="GO" id="GO:0016020">
    <property type="term" value="C:membrane"/>
    <property type="evidence" value="ECO:0007669"/>
    <property type="project" value="UniProtKB-SubCell"/>
</dbReference>
<dbReference type="InterPro" id="IPR037185">
    <property type="entry name" value="EmrE-like"/>
</dbReference>
<protein>
    <submittedName>
        <fullName evidence="8">Permease of the drug/metabolite transporter (DMT) superfamily</fullName>
    </submittedName>
</protein>
<reference evidence="8 9" key="1">
    <citation type="submission" date="2016-10" db="EMBL/GenBank/DDBJ databases">
        <authorList>
            <person name="Varghese N."/>
            <person name="Submissions S."/>
        </authorList>
    </citation>
    <scope>NUCLEOTIDE SEQUENCE [LARGE SCALE GENOMIC DNA]</scope>
    <source>
        <strain evidence="8 9">WCC6</strain>
    </source>
</reference>
<feature type="transmembrane region" description="Helical" evidence="6">
    <location>
        <begin position="272"/>
        <end position="289"/>
    </location>
</feature>
<feature type="domain" description="EamA" evidence="7">
    <location>
        <begin position="7"/>
        <end position="143"/>
    </location>
</feature>